<evidence type="ECO:0000313" key="6">
    <source>
        <dbReference type="EMBL" id="OEH78069.1"/>
    </source>
</evidence>
<feature type="domain" description="PPIase cyclophilin-type" evidence="5">
    <location>
        <begin position="115"/>
        <end position="267"/>
    </location>
</feature>
<dbReference type="InterPro" id="IPR002130">
    <property type="entry name" value="Cyclophilin-type_PPIase_dom"/>
</dbReference>
<dbReference type="PROSITE" id="PS00170">
    <property type="entry name" value="CSA_PPIASE_1"/>
    <property type="match status" value="1"/>
</dbReference>
<dbReference type="InterPro" id="IPR020892">
    <property type="entry name" value="Cyclophilin-type_PPIase_CS"/>
</dbReference>
<comment type="caution">
    <text evidence="6">The sequence shown here is derived from an EMBL/GenBank/DDBJ whole genome shotgun (WGS) entry which is preliminary data.</text>
</comment>
<evidence type="ECO:0000256" key="2">
    <source>
        <dbReference type="ARBA" id="ARBA00023235"/>
    </source>
</evidence>
<comment type="similarity">
    <text evidence="3">Belongs to the cyclophilin-type PPIase family.</text>
</comment>
<dbReference type="Pfam" id="PF00160">
    <property type="entry name" value="Pro_isomerase"/>
    <property type="match status" value="1"/>
</dbReference>
<dbReference type="EMBL" id="JROU02000867">
    <property type="protein sequence ID" value="OEH78069.1"/>
    <property type="molecule type" value="Genomic_DNA"/>
</dbReference>
<dbReference type="PANTHER" id="PTHR11071">
    <property type="entry name" value="PEPTIDYL-PROLYL CIS-TRANS ISOMERASE"/>
    <property type="match status" value="1"/>
</dbReference>
<dbReference type="AlphaFoldDB" id="A0A1D3D3P9"/>
<feature type="region of interest" description="Disordered" evidence="4">
    <location>
        <begin position="250"/>
        <end position="277"/>
    </location>
</feature>
<dbReference type="GO" id="GO:0005737">
    <property type="term" value="C:cytoplasm"/>
    <property type="evidence" value="ECO:0007669"/>
    <property type="project" value="TreeGrafter"/>
</dbReference>
<protein>
    <recommendedName>
        <fullName evidence="3">Peptidyl-prolyl cis-trans isomerase</fullName>
        <shortName evidence="3">PPIase</shortName>
        <ecNumber evidence="3">5.2.1.8</ecNumber>
    </recommendedName>
</protein>
<comment type="catalytic activity">
    <reaction evidence="3">
        <text>[protein]-peptidylproline (omega=180) = [protein]-peptidylproline (omega=0)</text>
        <dbReference type="Rhea" id="RHEA:16237"/>
        <dbReference type="Rhea" id="RHEA-COMP:10747"/>
        <dbReference type="Rhea" id="RHEA-COMP:10748"/>
        <dbReference type="ChEBI" id="CHEBI:83833"/>
        <dbReference type="ChEBI" id="CHEBI:83834"/>
        <dbReference type="EC" id="5.2.1.8"/>
    </reaction>
</comment>
<reference evidence="6 7" key="1">
    <citation type="journal article" date="2016" name="BMC Genomics">
        <title>Comparative genomics reveals Cyclospora cayetanensis possesses coccidia-like metabolism and invasion components but unique surface antigens.</title>
        <authorList>
            <person name="Liu S."/>
            <person name="Wang L."/>
            <person name="Zheng H."/>
            <person name="Xu Z."/>
            <person name="Roellig D.M."/>
            <person name="Li N."/>
            <person name="Frace M.A."/>
            <person name="Tang K."/>
            <person name="Arrowood M.J."/>
            <person name="Moss D.M."/>
            <person name="Zhang L."/>
            <person name="Feng Y."/>
            <person name="Xiao L."/>
        </authorList>
    </citation>
    <scope>NUCLEOTIDE SEQUENCE [LARGE SCALE GENOMIC DNA]</scope>
    <source>
        <strain evidence="6 7">CHN_HEN01</strain>
    </source>
</reference>
<evidence type="ECO:0000256" key="3">
    <source>
        <dbReference type="RuleBase" id="RU363019"/>
    </source>
</evidence>
<dbReference type="GO" id="GO:0006457">
    <property type="term" value="P:protein folding"/>
    <property type="evidence" value="ECO:0007669"/>
    <property type="project" value="InterPro"/>
</dbReference>
<evidence type="ECO:0000259" key="5">
    <source>
        <dbReference type="PROSITE" id="PS50072"/>
    </source>
</evidence>
<accession>A0A1D3D3P9</accession>
<keyword evidence="2 3" id="KW-0413">Isomerase</keyword>
<evidence type="ECO:0000256" key="1">
    <source>
        <dbReference type="ARBA" id="ARBA00023110"/>
    </source>
</evidence>
<evidence type="ECO:0000256" key="4">
    <source>
        <dbReference type="SAM" id="MobiDB-lite"/>
    </source>
</evidence>
<gene>
    <name evidence="6" type="ORF">cyc_08169</name>
</gene>
<dbReference type="PROSITE" id="PS50072">
    <property type="entry name" value="CSA_PPIASE_2"/>
    <property type="match status" value="1"/>
</dbReference>
<dbReference type="InterPro" id="IPR029000">
    <property type="entry name" value="Cyclophilin-like_dom_sf"/>
</dbReference>
<dbReference type="Gene3D" id="2.40.100.10">
    <property type="entry name" value="Cyclophilin-like"/>
    <property type="match status" value="1"/>
</dbReference>
<dbReference type="PRINTS" id="PR00153">
    <property type="entry name" value="CSAPPISMRASE"/>
</dbReference>
<keyword evidence="1 3" id="KW-0697">Rotamase</keyword>
<dbReference type="GO" id="GO:0003755">
    <property type="term" value="F:peptidyl-prolyl cis-trans isomerase activity"/>
    <property type="evidence" value="ECO:0007669"/>
    <property type="project" value="UniProtKB-UniRule"/>
</dbReference>
<proteinExistence type="inferred from homology"/>
<keyword evidence="7" id="KW-1185">Reference proteome</keyword>
<organism evidence="6 7">
    <name type="scientific">Cyclospora cayetanensis</name>
    <dbReference type="NCBI Taxonomy" id="88456"/>
    <lineage>
        <taxon>Eukaryota</taxon>
        <taxon>Sar</taxon>
        <taxon>Alveolata</taxon>
        <taxon>Apicomplexa</taxon>
        <taxon>Conoidasida</taxon>
        <taxon>Coccidia</taxon>
        <taxon>Eucoccidiorida</taxon>
        <taxon>Eimeriorina</taxon>
        <taxon>Eimeriidae</taxon>
        <taxon>Cyclospora</taxon>
    </lineage>
</organism>
<comment type="function">
    <text evidence="3">PPIases accelerate the folding of proteins. It catalyzes the cis-trans isomerization of proline imidic peptide bonds in oligopeptides.</text>
</comment>
<dbReference type="InParanoid" id="A0A1D3D3P9"/>
<dbReference type="EC" id="5.2.1.8" evidence="3"/>
<dbReference type="GO" id="GO:0016018">
    <property type="term" value="F:cyclosporin A binding"/>
    <property type="evidence" value="ECO:0007669"/>
    <property type="project" value="TreeGrafter"/>
</dbReference>
<dbReference type="VEuPathDB" id="ToxoDB:LOC34623966"/>
<dbReference type="PANTHER" id="PTHR11071:SF561">
    <property type="entry name" value="PEPTIDYL-PROLYL CIS-TRANS ISOMERASE D-RELATED"/>
    <property type="match status" value="1"/>
</dbReference>
<dbReference type="VEuPathDB" id="ToxoDB:cyc_08169"/>
<sequence length="277" mass="30276">MRQEACGMLVCCVVAFDDGELSHQELPHRVTKSLLLRWFLLRARLMQLSMLFLHLLPQQEAERPLRLIQSSYVGSASGQGGLWLVPPFGLIALSLGHAALQASLKASAEIPNAAHFEIDIDGSSIGFLNFQLRPDVVPKTVKNFVDLLPRYAGTYFHRIIPDFMVQGGDVTKNSLPDADISDVPSFKDENFILKHVGPGVLSMANAGPDTNSSQFFVTTVKTSWLDDRHVVFGNITEDSLEVLKRIEATGSSSGRPSAKVTVKSAGLGHKPNATRAR</sequence>
<dbReference type="SUPFAM" id="SSF50891">
    <property type="entry name" value="Cyclophilin-like"/>
    <property type="match status" value="1"/>
</dbReference>
<evidence type="ECO:0000313" key="7">
    <source>
        <dbReference type="Proteomes" id="UP000095192"/>
    </source>
</evidence>
<name>A0A1D3D3P9_9EIME</name>
<dbReference type="Proteomes" id="UP000095192">
    <property type="component" value="Unassembled WGS sequence"/>
</dbReference>